<evidence type="ECO:0000256" key="5">
    <source>
        <dbReference type="PROSITE-ProRule" id="PRU01240"/>
    </source>
</evidence>
<keyword evidence="3 5" id="KW-0378">Hydrolase</keyword>
<dbReference type="Proteomes" id="UP000292274">
    <property type="component" value="Unassembled WGS sequence"/>
</dbReference>
<keyword evidence="4 5" id="KW-0720">Serine protease</keyword>
<dbReference type="FunFam" id="3.40.50.200:FF:000014">
    <property type="entry name" value="Proteinase K"/>
    <property type="match status" value="1"/>
</dbReference>
<name>A0A4R0GRI6_9ACTN</name>
<dbReference type="InterPro" id="IPR050131">
    <property type="entry name" value="Peptidase_S8_subtilisin-like"/>
</dbReference>
<evidence type="ECO:0000256" key="4">
    <source>
        <dbReference type="ARBA" id="ARBA00022825"/>
    </source>
</evidence>
<dbReference type="InterPro" id="IPR022398">
    <property type="entry name" value="Peptidase_S8_His-AS"/>
</dbReference>
<dbReference type="EMBL" id="SJJR01000005">
    <property type="protein sequence ID" value="TCB98118.1"/>
    <property type="molecule type" value="Genomic_DNA"/>
</dbReference>
<dbReference type="GO" id="GO:0005615">
    <property type="term" value="C:extracellular space"/>
    <property type="evidence" value="ECO:0007669"/>
    <property type="project" value="TreeGrafter"/>
</dbReference>
<sequence length="612" mass="61663">MRLGLTATAALTTLAFAAPANAEPAQGQILHAGDQSAVADSYIVVLKDSAVSRAQVAATAKSLAGKHGGSVARTYRDALRGFEVRLTERAAKRLAANPAVEYIQQNRTVSIAGTQAPTPSWGLDRIDQRSLPLNNSFSYPNDGTGVTAYIIDTGIRFSHSDFGGRAVTGFDAIDGGSADDGNGHGTHVAGTVGGTAYGVAKGVTLVGVRVLDNSGGGTYAQVIAGIDWVTADHQPGEPAVANMSLGGGYDQATNDAVSRSIADGVVYSLAAGNSNANACSFSPAATPEAITVGATTSTDARASYSNFGTCLDIFAPGSSITSAWIGSDTATNTISGTSMAAPHVAGAAALAVAANPGYTPQQIRDLLVNDATNNVVTSPGTGSPNKLLYTGNIVPPTQDFSIGVTPGTGAVTPGSSTTATVSTTTTVGTPHSVALSVSGLPAGVTASFSPATVTSGGTATLTLSTAATTVPGLYSLSVIGTGPETSQATTFALTVNGPPGCAQTNATDYAINDNSTIESTIVIHGCGRNASATSTVAVRIYHTWIGDLTVSLIAPDGTAYVLHNRTGGSADNIFQTYTRDLSGKAANGAWKLRVQDSASADTGYLDSWTLTL</sequence>
<evidence type="ECO:0000256" key="7">
    <source>
        <dbReference type="SAM" id="SignalP"/>
    </source>
</evidence>
<dbReference type="AlphaFoldDB" id="A0A4R0GRI6"/>
<dbReference type="PRINTS" id="PR00723">
    <property type="entry name" value="SUBTILISIN"/>
</dbReference>
<dbReference type="GO" id="GO:0004252">
    <property type="term" value="F:serine-type endopeptidase activity"/>
    <property type="evidence" value="ECO:0007669"/>
    <property type="project" value="UniProtKB-UniRule"/>
</dbReference>
<dbReference type="Pfam" id="PF05922">
    <property type="entry name" value="Inhibitor_I9"/>
    <property type="match status" value="1"/>
</dbReference>
<feature type="active site" description="Charge relay system" evidence="5">
    <location>
        <position position="338"/>
    </location>
</feature>
<evidence type="ECO:0000256" key="1">
    <source>
        <dbReference type="ARBA" id="ARBA00011073"/>
    </source>
</evidence>
<evidence type="ECO:0000256" key="6">
    <source>
        <dbReference type="RuleBase" id="RU003355"/>
    </source>
</evidence>
<dbReference type="InterPro" id="IPR036852">
    <property type="entry name" value="Peptidase_S8/S53_dom_sf"/>
</dbReference>
<dbReference type="PROSITE" id="PS00137">
    <property type="entry name" value="SUBTILASE_HIS"/>
    <property type="match status" value="1"/>
</dbReference>
<comment type="caution">
    <text evidence="9">The sequence shown here is derived from an EMBL/GenBank/DDBJ whole genome shotgun (WGS) entry which is preliminary data.</text>
</comment>
<evidence type="ECO:0000313" key="10">
    <source>
        <dbReference type="Proteomes" id="UP000292274"/>
    </source>
</evidence>
<feature type="active site" description="Charge relay system" evidence="5">
    <location>
        <position position="184"/>
    </location>
</feature>
<feature type="signal peptide" evidence="7">
    <location>
        <begin position="1"/>
        <end position="22"/>
    </location>
</feature>
<dbReference type="InterPro" id="IPR023827">
    <property type="entry name" value="Peptidase_S8_Asp-AS"/>
</dbReference>
<evidence type="ECO:0000256" key="3">
    <source>
        <dbReference type="ARBA" id="ARBA00022801"/>
    </source>
</evidence>
<dbReference type="InterPro" id="IPR002884">
    <property type="entry name" value="P_dom"/>
</dbReference>
<dbReference type="Gene3D" id="3.40.50.200">
    <property type="entry name" value="Peptidase S8/S53 domain"/>
    <property type="match status" value="1"/>
</dbReference>
<dbReference type="GO" id="GO:0006508">
    <property type="term" value="P:proteolysis"/>
    <property type="evidence" value="ECO:0007669"/>
    <property type="project" value="UniProtKB-KW"/>
</dbReference>
<dbReference type="SUPFAM" id="SSF54897">
    <property type="entry name" value="Protease propeptides/inhibitors"/>
    <property type="match status" value="1"/>
</dbReference>
<dbReference type="SUPFAM" id="SSF52743">
    <property type="entry name" value="Subtilisin-like"/>
    <property type="match status" value="1"/>
</dbReference>
<evidence type="ECO:0000259" key="8">
    <source>
        <dbReference type="PROSITE" id="PS51829"/>
    </source>
</evidence>
<feature type="chain" id="PRO_5020354349" evidence="7">
    <location>
        <begin position="23"/>
        <end position="612"/>
    </location>
</feature>
<proteinExistence type="inferred from homology"/>
<dbReference type="InterPro" id="IPR037045">
    <property type="entry name" value="S8pro/Inhibitor_I9_sf"/>
</dbReference>
<dbReference type="PROSITE" id="PS00136">
    <property type="entry name" value="SUBTILASE_ASP"/>
    <property type="match status" value="1"/>
</dbReference>
<dbReference type="CDD" id="cd04077">
    <property type="entry name" value="Peptidases_S8_PCSK9_ProteinaseK_like"/>
    <property type="match status" value="1"/>
</dbReference>
<accession>A0A4R0GRI6</accession>
<dbReference type="PROSITE" id="PS51892">
    <property type="entry name" value="SUBTILASE"/>
    <property type="match status" value="1"/>
</dbReference>
<feature type="domain" description="P/Homo B" evidence="8">
    <location>
        <begin position="496"/>
        <end position="612"/>
    </location>
</feature>
<evidence type="ECO:0000313" key="9">
    <source>
        <dbReference type="EMBL" id="TCB98118.1"/>
    </source>
</evidence>
<dbReference type="PANTHER" id="PTHR43806">
    <property type="entry name" value="PEPTIDASE S8"/>
    <property type="match status" value="1"/>
</dbReference>
<feature type="active site" description="Charge relay system" evidence="5">
    <location>
        <position position="152"/>
    </location>
</feature>
<gene>
    <name evidence="9" type="ORF">E0H26_10850</name>
</gene>
<dbReference type="Pfam" id="PF00082">
    <property type="entry name" value="Peptidase_S8"/>
    <property type="match status" value="1"/>
</dbReference>
<dbReference type="InterPro" id="IPR008979">
    <property type="entry name" value="Galactose-bd-like_sf"/>
</dbReference>
<dbReference type="InterPro" id="IPR010259">
    <property type="entry name" value="S8pro/Inhibitor_I9"/>
</dbReference>
<dbReference type="PROSITE" id="PS00138">
    <property type="entry name" value="SUBTILASE_SER"/>
    <property type="match status" value="1"/>
</dbReference>
<dbReference type="InterPro" id="IPR034193">
    <property type="entry name" value="PCSK9_ProteinaseK-like"/>
</dbReference>
<dbReference type="PROSITE" id="PS51829">
    <property type="entry name" value="P_HOMO_B"/>
    <property type="match status" value="1"/>
</dbReference>
<dbReference type="SUPFAM" id="SSF49785">
    <property type="entry name" value="Galactose-binding domain-like"/>
    <property type="match status" value="1"/>
</dbReference>
<dbReference type="OrthoDB" id="9798386at2"/>
<dbReference type="Gene3D" id="2.60.120.260">
    <property type="entry name" value="Galactose-binding domain-like"/>
    <property type="match status" value="1"/>
</dbReference>
<organism evidence="9 10">
    <name type="scientific">Micromonospora zingiberis</name>
    <dbReference type="NCBI Taxonomy" id="2053011"/>
    <lineage>
        <taxon>Bacteria</taxon>
        <taxon>Bacillati</taxon>
        <taxon>Actinomycetota</taxon>
        <taxon>Actinomycetes</taxon>
        <taxon>Micromonosporales</taxon>
        <taxon>Micromonosporaceae</taxon>
        <taxon>Micromonospora</taxon>
    </lineage>
</organism>
<keyword evidence="2 5" id="KW-0645">Protease</keyword>
<keyword evidence="10" id="KW-1185">Reference proteome</keyword>
<dbReference type="InterPro" id="IPR000209">
    <property type="entry name" value="Peptidase_S8/S53_dom"/>
</dbReference>
<dbReference type="PANTHER" id="PTHR43806:SF11">
    <property type="entry name" value="CEREVISIN-RELATED"/>
    <property type="match status" value="1"/>
</dbReference>
<dbReference type="Gene3D" id="3.30.70.80">
    <property type="entry name" value="Peptidase S8 propeptide/proteinase inhibitor I9"/>
    <property type="match status" value="1"/>
</dbReference>
<protein>
    <submittedName>
        <fullName evidence="9">S8 family peptidase</fullName>
    </submittedName>
</protein>
<evidence type="ECO:0000256" key="2">
    <source>
        <dbReference type="ARBA" id="ARBA00022670"/>
    </source>
</evidence>
<keyword evidence="7" id="KW-0732">Signal</keyword>
<dbReference type="InterPro" id="IPR023828">
    <property type="entry name" value="Peptidase_S8_Ser-AS"/>
</dbReference>
<dbReference type="Pfam" id="PF01483">
    <property type="entry name" value="P_proprotein"/>
    <property type="match status" value="1"/>
</dbReference>
<dbReference type="InterPro" id="IPR015500">
    <property type="entry name" value="Peptidase_S8_subtilisin-rel"/>
</dbReference>
<reference evidence="9 10" key="1">
    <citation type="submission" date="2019-02" db="EMBL/GenBank/DDBJ databases">
        <title>Jishengella sp. nov., isolated from a root of Zingiber montanum.</title>
        <authorList>
            <person name="Kuncharoen N."/>
            <person name="Kudo T."/>
            <person name="Masahiro Y."/>
            <person name="Ohkuma M."/>
            <person name="Tanasupawat S."/>
        </authorList>
    </citation>
    <scope>NUCLEOTIDE SEQUENCE [LARGE SCALE GENOMIC DNA]</scope>
    <source>
        <strain evidence="9 10">PLAI 1-1</strain>
    </source>
</reference>
<comment type="similarity">
    <text evidence="1 5 6">Belongs to the peptidase S8 family.</text>
</comment>